<dbReference type="GO" id="GO:0005829">
    <property type="term" value="C:cytosol"/>
    <property type="evidence" value="ECO:0007669"/>
    <property type="project" value="TreeGrafter"/>
</dbReference>
<dbReference type="GO" id="GO:0000162">
    <property type="term" value="P:L-tryptophan biosynthetic process"/>
    <property type="evidence" value="ECO:0007669"/>
    <property type="project" value="UniProtKB-KW"/>
</dbReference>
<dbReference type="InterPro" id="IPR035902">
    <property type="entry name" value="Nuc_phospho_transferase"/>
</dbReference>
<evidence type="ECO:0000313" key="12">
    <source>
        <dbReference type="EMBL" id="KAF9078346.1"/>
    </source>
</evidence>
<evidence type="ECO:0000256" key="7">
    <source>
        <dbReference type="ARBA" id="ARBA00023141"/>
    </source>
</evidence>
<dbReference type="NCBIfam" id="TIGR01245">
    <property type="entry name" value="trpD"/>
    <property type="match status" value="1"/>
</dbReference>
<keyword evidence="7" id="KW-0057">Aromatic amino acid biosynthesis</keyword>
<comment type="pathway">
    <text evidence="1">Amino-acid biosynthesis; L-tryptophan biosynthesis; L-tryptophan from chorismate: step 2/5.</text>
</comment>
<dbReference type="OrthoDB" id="427800at2759"/>
<dbReference type="HAMAP" id="MF_00211">
    <property type="entry name" value="TrpD"/>
    <property type="match status" value="1"/>
</dbReference>
<dbReference type="EMBL" id="JADNRY010000001">
    <property type="protein sequence ID" value="KAF9078346.1"/>
    <property type="molecule type" value="Genomic_DNA"/>
</dbReference>
<evidence type="ECO:0000256" key="4">
    <source>
        <dbReference type="ARBA" id="ARBA00022676"/>
    </source>
</evidence>
<evidence type="ECO:0000259" key="11">
    <source>
        <dbReference type="Pfam" id="PF02885"/>
    </source>
</evidence>
<keyword evidence="6" id="KW-0822">Tryptophan biosynthesis</keyword>
<keyword evidence="3" id="KW-0028">Amino-acid biosynthesis</keyword>
<dbReference type="Pfam" id="PF02885">
    <property type="entry name" value="Glycos_trans_3N"/>
    <property type="match status" value="1"/>
</dbReference>
<dbReference type="SUPFAM" id="SSF52418">
    <property type="entry name" value="Nucleoside phosphorylase/phosphoribosyltransferase catalytic domain"/>
    <property type="match status" value="1"/>
</dbReference>
<evidence type="ECO:0000256" key="2">
    <source>
        <dbReference type="ARBA" id="ARBA00011948"/>
    </source>
</evidence>
<evidence type="ECO:0000256" key="9">
    <source>
        <dbReference type="ARBA" id="ARBA00071401"/>
    </source>
</evidence>
<dbReference type="PANTHER" id="PTHR43285:SF2">
    <property type="entry name" value="ANTHRANILATE PHOSPHORIBOSYLTRANSFERASE"/>
    <property type="match status" value="1"/>
</dbReference>
<dbReference type="FunFam" id="3.40.1030.10:FF:000002">
    <property type="entry name" value="Anthranilate phosphoribosyltransferase"/>
    <property type="match status" value="1"/>
</dbReference>
<dbReference type="Proteomes" id="UP000772434">
    <property type="component" value="Unassembled WGS sequence"/>
</dbReference>
<dbReference type="Gene3D" id="1.20.970.10">
    <property type="entry name" value="Transferase, Pyrimidine Nucleoside Phosphorylase, Chain C"/>
    <property type="match status" value="1"/>
</dbReference>
<comment type="caution">
    <text evidence="12">The sequence shown here is derived from an EMBL/GenBank/DDBJ whole genome shotgun (WGS) entry which is preliminary data.</text>
</comment>
<protein>
    <recommendedName>
        <fullName evidence="9">Anthranilate phosphoribosyltransferase</fullName>
        <ecNumber evidence="2">2.4.2.18</ecNumber>
    </recommendedName>
</protein>
<keyword evidence="4" id="KW-0328">Glycosyltransferase</keyword>
<dbReference type="AlphaFoldDB" id="A0A9P5UGG1"/>
<gene>
    <name evidence="12" type="ORF">BDP27DRAFT_1378830</name>
</gene>
<keyword evidence="13" id="KW-1185">Reference proteome</keyword>
<organism evidence="12 13">
    <name type="scientific">Rhodocollybia butyracea</name>
    <dbReference type="NCBI Taxonomy" id="206335"/>
    <lineage>
        <taxon>Eukaryota</taxon>
        <taxon>Fungi</taxon>
        <taxon>Dikarya</taxon>
        <taxon>Basidiomycota</taxon>
        <taxon>Agaricomycotina</taxon>
        <taxon>Agaricomycetes</taxon>
        <taxon>Agaricomycetidae</taxon>
        <taxon>Agaricales</taxon>
        <taxon>Marasmiineae</taxon>
        <taxon>Omphalotaceae</taxon>
        <taxon>Rhodocollybia</taxon>
    </lineage>
</organism>
<dbReference type="InterPro" id="IPR005940">
    <property type="entry name" value="Anthranilate_Pribosyl_Tfrase"/>
</dbReference>
<dbReference type="EC" id="2.4.2.18" evidence="2"/>
<evidence type="ECO:0000256" key="6">
    <source>
        <dbReference type="ARBA" id="ARBA00022822"/>
    </source>
</evidence>
<evidence type="ECO:0000256" key="8">
    <source>
        <dbReference type="ARBA" id="ARBA00061500"/>
    </source>
</evidence>
<dbReference type="PANTHER" id="PTHR43285">
    <property type="entry name" value="ANTHRANILATE PHOSPHORIBOSYLTRANSFERASE"/>
    <property type="match status" value="1"/>
</dbReference>
<accession>A0A9P5UGG1</accession>
<keyword evidence="5 12" id="KW-0808">Transferase</keyword>
<name>A0A9P5UGG1_9AGAR</name>
<dbReference type="Gene3D" id="3.40.1030.10">
    <property type="entry name" value="Nucleoside phosphorylase/phosphoribosyltransferase catalytic domain"/>
    <property type="match status" value="1"/>
</dbReference>
<feature type="domain" description="Glycosyl transferase family 3" evidence="10">
    <location>
        <begin position="92"/>
        <end position="342"/>
    </location>
</feature>
<dbReference type="InterPro" id="IPR000312">
    <property type="entry name" value="Glycosyl_Trfase_fam3"/>
</dbReference>
<evidence type="ECO:0000256" key="3">
    <source>
        <dbReference type="ARBA" id="ARBA00022605"/>
    </source>
</evidence>
<dbReference type="InterPro" id="IPR017459">
    <property type="entry name" value="Glycosyl_Trfase_fam3_N_dom"/>
</dbReference>
<dbReference type="GO" id="GO:0004048">
    <property type="term" value="F:anthranilate phosphoribosyltransferase activity"/>
    <property type="evidence" value="ECO:0007669"/>
    <property type="project" value="UniProtKB-EC"/>
</dbReference>
<evidence type="ECO:0000256" key="1">
    <source>
        <dbReference type="ARBA" id="ARBA00004907"/>
    </source>
</evidence>
<sequence length="355" mass="38357">MRSYSNPQAPSFKLVLKKLVDTPEDFSAEDLRLAMHYLFTPDLVLPEHISAFLTALHLHHVETKPELLAAAASVLRERSVEVVVDGGQDDFVVDIVGTGGDGHNLFNVSTAAGIVAAGAGVRVIKHGNKASTSASGSADLLQALGCEFNNEAKTIPRVPFFFLLAPHYHPTLELIAPYRKALPFRTIFNVLGPLISPANPKGMVLGVPRRELGLPFANALKDNGVTRALVVCGQEGIDEISCAGPTWTWELEHGKIPEGFLHPEMFGLEPHPLETVVGGNANANAENLETLLHLEGNIPQSQKPLLDFVLMNAAALLVVAGRARTYTEGVKVAYESIVSGRAWDALETFRRASQR</sequence>
<evidence type="ECO:0000259" key="10">
    <source>
        <dbReference type="Pfam" id="PF00591"/>
    </source>
</evidence>
<comment type="similarity">
    <text evidence="8">Belongs to the anthranilate phosphoribosyltransferase family.</text>
</comment>
<evidence type="ECO:0000256" key="5">
    <source>
        <dbReference type="ARBA" id="ARBA00022679"/>
    </source>
</evidence>
<dbReference type="Pfam" id="PF00591">
    <property type="entry name" value="Glycos_transf_3"/>
    <property type="match status" value="1"/>
</dbReference>
<feature type="domain" description="Glycosyl transferase family 3 N-terminal" evidence="11">
    <location>
        <begin position="15"/>
        <end position="77"/>
    </location>
</feature>
<proteinExistence type="inferred from homology"/>
<evidence type="ECO:0000313" key="13">
    <source>
        <dbReference type="Proteomes" id="UP000772434"/>
    </source>
</evidence>
<reference evidence="12" key="1">
    <citation type="submission" date="2020-11" db="EMBL/GenBank/DDBJ databases">
        <authorList>
            <consortium name="DOE Joint Genome Institute"/>
            <person name="Ahrendt S."/>
            <person name="Riley R."/>
            <person name="Andreopoulos W."/>
            <person name="Labutti K."/>
            <person name="Pangilinan J."/>
            <person name="Ruiz-Duenas F.J."/>
            <person name="Barrasa J.M."/>
            <person name="Sanchez-Garcia M."/>
            <person name="Camarero S."/>
            <person name="Miyauchi S."/>
            <person name="Serrano A."/>
            <person name="Linde D."/>
            <person name="Babiker R."/>
            <person name="Drula E."/>
            <person name="Ayuso-Fernandez I."/>
            <person name="Pacheco R."/>
            <person name="Padilla G."/>
            <person name="Ferreira P."/>
            <person name="Barriuso J."/>
            <person name="Kellner H."/>
            <person name="Castanera R."/>
            <person name="Alfaro M."/>
            <person name="Ramirez L."/>
            <person name="Pisabarro A.G."/>
            <person name="Kuo A."/>
            <person name="Tritt A."/>
            <person name="Lipzen A."/>
            <person name="He G."/>
            <person name="Yan M."/>
            <person name="Ng V."/>
            <person name="Cullen D."/>
            <person name="Martin F."/>
            <person name="Rosso M.-N."/>
            <person name="Henrissat B."/>
            <person name="Hibbett D."/>
            <person name="Martinez A.T."/>
            <person name="Grigoriev I.V."/>
        </authorList>
    </citation>
    <scope>NUCLEOTIDE SEQUENCE</scope>
    <source>
        <strain evidence="12">AH 40177</strain>
    </source>
</reference>